<evidence type="ECO:0000313" key="17">
    <source>
        <dbReference type="Proteomes" id="UP000243015"/>
    </source>
</evidence>
<dbReference type="Proteomes" id="UP000243015">
    <property type="component" value="Unassembled WGS sequence"/>
</dbReference>
<dbReference type="PANTHER" id="PTHR11902">
    <property type="entry name" value="ENOLASE"/>
    <property type="match status" value="1"/>
</dbReference>
<keyword evidence="5 12" id="KW-0396">Initiation factor</keyword>
<dbReference type="GO" id="GO:0001732">
    <property type="term" value="P:formation of cytoplasmic translation initiation complex"/>
    <property type="evidence" value="ECO:0007669"/>
    <property type="project" value="UniProtKB-UniRule"/>
</dbReference>
<dbReference type="SMART" id="SM01192">
    <property type="entry name" value="Enolase_C"/>
    <property type="match status" value="1"/>
</dbReference>
<dbReference type="Pfam" id="PF08597">
    <property type="entry name" value="eIF3_subunit"/>
    <property type="match status" value="1"/>
</dbReference>
<dbReference type="GO" id="GO:0000287">
    <property type="term" value="F:magnesium ion binding"/>
    <property type="evidence" value="ECO:0007669"/>
    <property type="project" value="InterPro"/>
</dbReference>
<dbReference type="VEuPathDB" id="FungiDB:TERG_01612"/>
<dbReference type="GO" id="GO:0005852">
    <property type="term" value="C:eukaryotic translation initiation factor 3 complex"/>
    <property type="evidence" value="ECO:0007669"/>
    <property type="project" value="UniProtKB-UniRule"/>
</dbReference>
<comment type="similarity">
    <text evidence="3">Belongs to the enolase family.</text>
</comment>
<dbReference type="SMART" id="SM01193">
    <property type="entry name" value="Enolase_N"/>
    <property type="match status" value="1"/>
</dbReference>
<comment type="subcellular location">
    <subcellularLocation>
        <location evidence="12">Cytoplasm</location>
    </subcellularLocation>
</comment>
<dbReference type="UniPathway" id="UPA00109">
    <property type="reaction ID" value="UER00187"/>
</dbReference>
<feature type="compositionally biased region" description="Basic and acidic residues" evidence="13">
    <location>
        <begin position="495"/>
        <end position="512"/>
    </location>
</feature>
<keyword evidence="7 12" id="KW-0648">Protein biosynthesis</keyword>
<dbReference type="CDD" id="cd03313">
    <property type="entry name" value="enolase"/>
    <property type="match status" value="1"/>
</dbReference>
<evidence type="ECO:0000256" key="8">
    <source>
        <dbReference type="ARBA" id="ARBA00023054"/>
    </source>
</evidence>
<dbReference type="PRINTS" id="PR00148">
    <property type="entry name" value="ENOLASE"/>
</dbReference>
<feature type="compositionally biased region" description="Acidic residues" evidence="13">
    <location>
        <begin position="626"/>
        <end position="637"/>
    </location>
</feature>
<comment type="subunit">
    <text evidence="12">Component of the eukaryotic translation initiation factor 3 (eIF-3) complex.</text>
</comment>
<dbReference type="NCBIfam" id="TIGR01060">
    <property type="entry name" value="eno"/>
    <property type="match status" value="1"/>
</dbReference>
<feature type="compositionally biased region" description="Low complexity" evidence="13">
    <location>
        <begin position="589"/>
        <end position="604"/>
    </location>
</feature>
<dbReference type="InterPro" id="IPR000941">
    <property type="entry name" value="Enolase"/>
</dbReference>
<keyword evidence="10" id="KW-0456">Lyase</keyword>
<dbReference type="InterPro" id="IPR020810">
    <property type="entry name" value="Enolase_C"/>
</dbReference>
<dbReference type="EMBL" id="LHPM01000013">
    <property type="protein sequence ID" value="OAL66250.1"/>
    <property type="molecule type" value="Genomic_DNA"/>
</dbReference>
<dbReference type="GO" id="GO:0033290">
    <property type="term" value="C:eukaryotic 48S preinitiation complex"/>
    <property type="evidence" value="ECO:0007669"/>
    <property type="project" value="UniProtKB-UniRule"/>
</dbReference>
<proteinExistence type="inferred from homology"/>
<dbReference type="Pfam" id="PF03952">
    <property type="entry name" value="Enolase_N"/>
    <property type="match status" value="1"/>
</dbReference>
<protein>
    <recommendedName>
        <fullName evidence="12">Eukaryotic translation initiation factor 3 subunit J</fullName>
        <shortName evidence="12">eIF3j</shortName>
    </recommendedName>
    <alternativeName>
        <fullName evidence="12">Eukaryotic translation initiation factor 3 30 kDa subunit homolog</fullName>
        <shortName evidence="12">eIF-3 30 kDa subunit homolog</shortName>
    </alternativeName>
</protein>
<keyword evidence="8" id="KW-0175">Coiled coil</keyword>
<evidence type="ECO:0000256" key="9">
    <source>
        <dbReference type="ARBA" id="ARBA00023152"/>
    </source>
</evidence>
<comment type="caution">
    <text evidence="16">The sequence shown here is derived from an EMBL/GenBank/DDBJ whole genome shotgun (WGS) entry which is preliminary data.</text>
</comment>
<dbReference type="InterPro" id="IPR036849">
    <property type="entry name" value="Enolase-like_C_sf"/>
</dbReference>
<dbReference type="VEuPathDB" id="FungiDB:TERG_01613"/>
<dbReference type="SFLD" id="SFLDF00002">
    <property type="entry name" value="enolase"/>
    <property type="match status" value="1"/>
</dbReference>
<comment type="catalytic activity">
    <reaction evidence="11">
        <text>(2R)-2-phosphoglycerate = phosphoenolpyruvate + H2O</text>
        <dbReference type="Rhea" id="RHEA:10164"/>
        <dbReference type="ChEBI" id="CHEBI:15377"/>
        <dbReference type="ChEBI" id="CHEBI:58289"/>
        <dbReference type="ChEBI" id="CHEBI:58702"/>
        <dbReference type="EC" id="4.2.1.11"/>
    </reaction>
</comment>
<dbReference type="GO" id="GO:0000015">
    <property type="term" value="C:phosphopyruvate hydratase complex"/>
    <property type="evidence" value="ECO:0007669"/>
    <property type="project" value="InterPro"/>
</dbReference>
<feature type="compositionally biased region" description="Basic and acidic residues" evidence="13">
    <location>
        <begin position="759"/>
        <end position="771"/>
    </location>
</feature>
<dbReference type="GO" id="GO:0003743">
    <property type="term" value="F:translation initiation factor activity"/>
    <property type="evidence" value="ECO:0007669"/>
    <property type="project" value="UniProtKB-UniRule"/>
</dbReference>
<evidence type="ECO:0000256" key="5">
    <source>
        <dbReference type="ARBA" id="ARBA00022540"/>
    </source>
</evidence>
<dbReference type="PANTHER" id="PTHR11902:SF1">
    <property type="entry name" value="ENOLASE"/>
    <property type="match status" value="1"/>
</dbReference>
<evidence type="ECO:0000256" key="4">
    <source>
        <dbReference type="ARBA" id="ARBA00022490"/>
    </source>
</evidence>
<dbReference type="PROSITE" id="PS00164">
    <property type="entry name" value="ENOLASE"/>
    <property type="match status" value="1"/>
</dbReference>
<dbReference type="InterPro" id="IPR020809">
    <property type="entry name" value="Enolase_CS"/>
</dbReference>
<evidence type="ECO:0000256" key="13">
    <source>
        <dbReference type="SAM" id="MobiDB-lite"/>
    </source>
</evidence>
<dbReference type="SUPFAM" id="SSF54826">
    <property type="entry name" value="Enolase N-terminal domain-like"/>
    <property type="match status" value="1"/>
</dbReference>
<dbReference type="Gene3D" id="3.30.390.10">
    <property type="entry name" value="Enolase-like, N-terminal domain"/>
    <property type="match status" value="1"/>
</dbReference>
<feature type="region of interest" description="Disordered" evidence="13">
    <location>
        <begin position="757"/>
        <end position="779"/>
    </location>
</feature>
<evidence type="ECO:0000256" key="1">
    <source>
        <dbReference type="ARBA" id="ARBA00001946"/>
    </source>
</evidence>
<gene>
    <name evidence="12" type="primary">HCR1</name>
    <name evidence="16" type="ORF">A7C99_3358</name>
</gene>
<evidence type="ECO:0000256" key="7">
    <source>
        <dbReference type="ARBA" id="ARBA00022917"/>
    </source>
</evidence>
<feature type="region of interest" description="Disordered" evidence="13">
    <location>
        <begin position="462"/>
        <end position="525"/>
    </location>
</feature>
<evidence type="ECO:0000256" key="2">
    <source>
        <dbReference type="ARBA" id="ARBA00005031"/>
    </source>
</evidence>
<comment type="pathway">
    <text evidence="2">Carbohydrate degradation; glycolysis; pyruvate from D-glyceraldehyde 3-phosphate: step 4/5.</text>
</comment>
<dbReference type="GO" id="GO:0006096">
    <property type="term" value="P:glycolytic process"/>
    <property type="evidence" value="ECO:0007669"/>
    <property type="project" value="UniProtKB-UniPathway"/>
</dbReference>
<evidence type="ECO:0000256" key="12">
    <source>
        <dbReference type="HAMAP-Rule" id="MF_03009"/>
    </source>
</evidence>
<dbReference type="Pfam" id="PF00113">
    <property type="entry name" value="Enolase_C"/>
    <property type="match status" value="1"/>
</dbReference>
<dbReference type="SFLD" id="SFLDG00178">
    <property type="entry name" value="enolase"/>
    <property type="match status" value="1"/>
</dbReference>
<feature type="domain" description="Enolase N-terminal" evidence="15">
    <location>
        <begin position="3"/>
        <end position="134"/>
    </location>
</feature>
<comment type="function">
    <text evidence="12">Component of the eukaryotic translation initiation factor 3 (eIF-3) complex, which is involved in protein synthesis of a specialized repertoire of mRNAs and, together with other initiation factors, stimulates binding of mRNA and methionyl-tRNAi to the 40S ribosome. The eIF-3 complex specifically targets and initiates translation of a subset of mRNAs involved in cell proliferation.</text>
</comment>
<dbReference type="SFLD" id="SFLDS00001">
    <property type="entry name" value="Enolase"/>
    <property type="match status" value="1"/>
</dbReference>
<dbReference type="FunFam" id="3.20.20.120:FF:000002">
    <property type="entry name" value="Enolase 1"/>
    <property type="match status" value="1"/>
</dbReference>
<dbReference type="InterPro" id="IPR020811">
    <property type="entry name" value="Enolase_N"/>
</dbReference>
<keyword evidence="6" id="KW-0460">Magnesium</keyword>
<feature type="domain" description="Enolase C-terminal TIM barrel" evidence="14">
    <location>
        <begin position="143"/>
        <end position="436"/>
    </location>
</feature>
<evidence type="ECO:0000259" key="14">
    <source>
        <dbReference type="SMART" id="SM01192"/>
    </source>
</evidence>
<organism evidence="16 17">
    <name type="scientific">Trichophyton rubrum</name>
    <name type="common">Athlete's foot fungus</name>
    <name type="synonym">Epidermophyton rubrum</name>
    <dbReference type="NCBI Taxonomy" id="5551"/>
    <lineage>
        <taxon>Eukaryota</taxon>
        <taxon>Fungi</taxon>
        <taxon>Dikarya</taxon>
        <taxon>Ascomycota</taxon>
        <taxon>Pezizomycotina</taxon>
        <taxon>Eurotiomycetes</taxon>
        <taxon>Eurotiomycetidae</taxon>
        <taxon>Onygenales</taxon>
        <taxon>Arthrodermataceae</taxon>
        <taxon>Trichophyton</taxon>
    </lineage>
</organism>
<dbReference type="FunFam" id="3.30.390.10:FF:000001">
    <property type="entry name" value="Enolase"/>
    <property type="match status" value="1"/>
</dbReference>
<keyword evidence="4 12" id="KW-0963">Cytoplasm</keyword>
<comment type="similarity">
    <text evidence="12">Belongs to the eIF-3 subunit J family.</text>
</comment>
<dbReference type="GO" id="GO:0004634">
    <property type="term" value="F:phosphopyruvate hydratase activity"/>
    <property type="evidence" value="ECO:0007669"/>
    <property type="project" value="UniProtKB-EC"/>
</dbReference>
<evidence type="ECO:0000313" key="16">
    <source>
        <dbReference type="EMBL" id="OAL66250.1"/>
    </source>
</evidence>
<dbReference type="SUPFAM" id="SSF51604">
    <property type="entry name" value="Enolase C-terminal domain-like"/>
    <property type="match status" value="1"/>
</dbReference>
<dbReference type="InterPro" id="IPR013906">
    <property type="entry name" value="eIF3j"/>
</dbReference>
<reference evidence="16 17" key="1">
    <citation type="submission" date="2016-05" db="EMBL/GenBank/DDBJ databases">
        <title>Genome sequencing of Trichophyton rubrum CMCC(F)T1i isolated from hair.</title>
        <authorList>
            <person name="Zhan P."/>
            <person name="Tao Y."/>
            <person name="Liu W."/>
        </authorList>
    </citation>
    <scope>NUCLEOTIDE SEQUENCE [LARGE SCALE GENOMIC DNA]</scope>
    <source>
        <strain evidence="17">CMCC(F)T1i</strain>
    </source>
</reference>
<evidence type="ECO:0000256" key="10">
    <source>
        <dbReference type="ARBA" id="ARBA00023239"/>
    </source>
</evidence>
<sequence length="807" mass="88528">MAITKIHARSVYDSRGNPTVEVDVVTETGLHRAIVPSGASTGQHEACELRDGDKTKWLGKGVTKAVENVNSIIGPALTKENIDVKDQSKVDEFLNKLDGSVNKSKLGANAILGVSLAIAKAGAAEKGVPLYAHVSDLAGTKKPYVLPVPFQNVLNGGSHAGGRLAFQEFMIVPSAAPSFSEALRQGAEVYHKLKSLAKTKYGQSAGNVGDEGGVAPDIQTPEEALDLITEAIEQAGYTGKIKIALDVASSEFYKADEKKYDLDFKNPESDKSKWLTYEQLADLYKALAAKYPIVSIEDPFAEDDWEAWSYFFKTSDFQIVGSDDLTVTNPLRIKKAIELKSCNALLLKVNQIGTLTESIQAAKDSFAADWGVMVSHRSGETEDVTIADIVVGLRSGQIKTGAPARSERLAKLNQILRIEEELGDNAVYAGKTGSERGRFNIDQVVTFQLSVREILDLRYLANNQPVRQQTPPPQNTPDSVDHRYDQQQHLPPATNDHHEIEERKRYQLESRRNKPQKSSNHAAVKVGHEHLAWLNLRKSEDEESTPPSSPPPVAAVARRKFDDEEDSDDVLDDWEAAEDSEVEREKAQKAAAAKAKAEAEALANKKSRSQRIAEHQAAAARRRAEEESEEESDSEEDLAAKREKLRRTEQDADLKHAEDLFGDIDLNRTRNRTAPNKSVISDANDPTKSIDLASIPLFKPGTKPQFTALTNALVPLLTAQSKKPAYTLWLQDFTKQLVKDLPSQEIKKIASAMTAASNEKLKEEKAADKSGKKTKAAKTKTSLVATRGADLNAYDDVGDDLGDDDFM</sequence>
<accession>A0A178F1E8</accession>
<evidence type="ECO:0000256" key="6">
    <source>
        <dbReference type="ARBA" id="ARBA00022842"/>
    </source>
</evidence>
<dbReference type="Gene3D" id="3.20.20.120">
    <property type="entry name" value="Enolase-like C-terminal domain"/>
    <property type="match status" value="1"/>
</dbReference>
<dbReference type="AlphaFoldDB" id="A0A178F1E8"/>
<name>A0A178F1E8_TRIRU</name>
<comment type="cofactor">
    <cofactor evidence="1">
        <name>Mg(2+)</name>
        <dbReference type="ChEBI" id="CHEBI:18420"/>
    </cofactor>
</comment>
<feature type="region of interest" description="Disordered" evidence="13">
    <location>
        <begin position="578"/>
        <end position="650"/>
    </location>
</feature>
<dbReference type="FunFam" id="1.10.246.60:FF:000003">
    <property type="entry name" value="Eukaryotic translation initiation factor 3 subunit J"/>
    <property type="match status" value="1"/>
</dbReference>
<dbReference type="GO" id="GO:0016282">
    <property type="term" value="C:eukaryotic 43S preinitiation complex"/>
    <property type="evidence" value="ECO:0007669"/>
    <property type="project" value="UniProtKB-UniRule"/>
</dbReference>
<dbReference type="HAMAP" id="MF_00318">
    <property type="entry name" value="Enolase"/>
    <property type="match status" value="1"/>
</dbReference>
<feature type="compositionally biased region" description="Basic and acidic residues" evidence="13">
    <location>
        <begin position="638"/>
        <end position="650"/>
    </location>
</feature>
<dbReference type="InterPro" id="IPR023194">
    <property type="entry name" value="eIF3-like_dom_sf"/>
</dbReference>
<dbReference type="InterPro" id="IPR029017">
    <property type="entry name" value="Enolase-like_N"/>
</dbReference>
<evidence type="ECO:0000256" key="11">
    <source>
        <dbReference type="ARBA" id="ARBA00048333"/>
    </source>
</evidence>
<evidence type="ECO:0000259" key="15">
    <source>
        <dbReference type="SMART" id="SM01193"/>
    </source>
</evidence>
<evidence type="ECO:0000256" key="3">
    <source>
        <dbReference type="ARBA" id="ARBA00009604"/>
    </source>
</evidence>
<keyword evidence="9" id="KW-0324">Glycolysis</keyword>
<dbReference type="Gene3D" id="1.10.246.60">
    <property type="entry name" value="Eukaryotic translation initiation factor 3 like domains"/>
    <property type="match status" value="1"/>
</dbReference>
<dbReference type="HAMAP" id="MF_03009">
    <property type="entry name" value="eIF3j"/>
    <property type="match status" value="1"/>
</dbReference>